<comment type="caution">
    <text evidence="7">The sequence shown here is derived from an EMBL/GenBank/DDBJ whole genome shotgun (WGS) entry which is preliminary data.</text>
</comment>
<accession>A0ABV8M2N2</accession>
<name>A0ABV8M2N2_9ACTN</name>
<dbReference type="InterPro" id="IPR013249">
    <property type="entry name" value="RNA_pol_sigma70_r4_t2"/>
</dbReference>
<evidence type="ECO:0000259" key="5">
    <source>
        <dbReference type="Pfam" id="PF04542"/>
    </source>
</evidence>
<keyword evidence="8" id="KW-1185">Reference proteome</keyword>
<keyword evidence="2" id="KW-0805">Transcription regulation</keyword>
<comment type="similarity">
    <text evidence="1">Belongs to the sigma-70 factor family. ECF subfamily.</text>
</comment>
<feature type="domain" description="RNA polymerase sigma factor 70 region 4 type 2" evidence="6">
    <location>
        <begin position="124"/>
        <end position="175"/>
    </location>
</feature>
<proteinExistence type="inferred from homology"/>
<evidence type="ECO:0000259" key="6">
    <source>
        <dbReference type="Pfam" id="PF08281"/>
    </source>
</evidence>
<evidence type="ECO:0000256" key="4">
    <source>
        <dbReference type="ARBA" id="ARBA00023163"/>
    </source>
</evidence>
<evidence type="ECO:0000256" key="3">
    <source>
        <dbReference type="ARBA" id="ARBA00023082"/>
    </source>
</evidence>
<dbReference type="InterPro" id="IPR036388">
    <property type="entry name" value="WH-like_DNA-bd_sf"/>
</dbReference>
<dbReference type="InterPro" id="IPR039425">
    <property type="entry name" value="RNA_pol_sigma-70-like"/>
</dbReference>
<protein>
    <submittedName>
        <fullName evidence="7">RNA polymerase sigma factor</fullName>
    </submittedName>
</protein>
<dbReference type="RefSeq" id="WP_253763914.1">
    <property type="nucleotide sequence ID" value="NZ_JAMZDZ010000001.1"/>
</dbReference>
<dbReference type="PANTHER" id="PTHR43133">
    <property type="entry name" value="RNA POLYMERASE ECF-TYPE SIGMA FACTO"/>
    <property type="match status" value="1"/>
</dbReference>
<dbReference type="PANTHER" id="PTHR43133:SF25">
    <property type="entry name" value="RNA POLYMERASE SIGMA FACTOR RFAY-RELATED"/>
    <property type="match status" value="1"/>
</dbReference>
<organism evidence="7 8">
    <name type="scientific">Hamadaea flava</name>
    <dbReference type="NCBI Taxonomy" id="1742688"/>
    <lineage>
        <taxon>Bacteria</taxon>
        <taxon>Bacillati</taxon>
        <taxon>Actinomycetota</taxon>
        <taxon>Actinomycetes</taxon>
        <taxon>Micromonosporales</taxon>
        <taxon>Micromonosporaceae</taxon>
        <taxon>Hamadaea</taxon>
    </lineage>
</organism>
<evidence type="ECO:0000313" key="7">
    <source>
        <dbReference type="EMBL" id="MFC4136869.1"/>
    </source>
</evidence>
<dbReference type="NCBIfam" id="TIGR02937">
    <property type="entry name" value="sigma70-ECF"/>
    <property type="match status" value="1"/>
</dbReference>
<dbReference type="Pfam" id="PF04542">
    <property type="entry name" value="Sigma70_r2"/>
    <property type="match status" value="1"/>
</dbReference>
<feature type="domain" description="RNA polymerase sigma-70 region 2" evidence="5">
    <location>
        <begin position="24"/>
        <end position="89"/>
    </location>
</feature>
<dbReference type="InterPro" id="IPR014284">
    <property type="entry name" value="RNA_pol_sigma-70_dom"/>
</dbReference>
<keyword evidence="3" id="KW-0731">Sigma factor</keyword>
<keyword evidence="4" id="KW-0804">Transcription</keyword>
<evidence type="ECO:0000256" key="1">
    <source>
        <dbReference type="ARBA" id="ARBA00010641"/>
    </source>
</evidence>
<evidence type="ECO:0000313" key="8">
    <source>
        <dbReference type="Proteomes" id="UP001595816"/>
    </source>
</evidence>
<dbReference type="Pfam" id="PF08281">
    <property type="entry name" value="Sigma70_r4_2"/>
    <property type="match status" value="1"/>
</dbReference>
<dbReference type="InterPro" id="IPR013325">
    <property type="entry name" value="RNA_pol_sigma_r2"/>
</dbReference>
<sequence>MTAAHPDAAIIAASHQDAEVFGVIYDRYAAMLYRYAYRRLGPEHAEDVVAETFLAAFRHRGRYDLSRDDARPWLFGIVTKEIARRRRAEEARYRATAKTSMVEAVDGLADDVSAAVTAQASRGRLAEGLRRLSPGDRDVLLLVAWSGLSYEEVAATLRIKIGTVRSRLHRARRRLRDSLGQDTYDILPEERR</sequence>
<dbReference type="Gene3D" id="1.10.10.10">
    <property type="entry name" value="Winged helix-like DNA-binding domain superfamily/Winged helix DNA-binding domain"/>
    <property type="match status" value="1"/>
</dbReference>
<dbReference type="Proteomes" id="UP001595816">
    <property type="component" value="Unassembled WGS sequence"/>
</dbReference>
<dbReference type="InterPro" id="IPR007627">
    <property type="entry name" value="RNA_pol_sigma70_r2"/>
</dbReference>
<evidence type="ECO:0000256" key="2">
    <source>
        <dbReference type="ARBA" id="ARBA00023015"/>
    </source>
</evidence>
<dbReference type="InterPro" id="IPR013324">
    <property type="entry name" value="RNA_pol_sigma_r3/r4-like"/>
</dbReference>
<dbReference type="SUPFAM" id="SSF88946">
    <property type="entry name" value="Sigma2 domain of RNA polymerase sigma factors"/>
    <property type="match status" value="1"/>
</dbReference>
<dbReference type="Gene3D" id="1.10.1740.10">
    <property type="match status" value="1"/>
</dbReference>
<dbReference type="SUPFAM" id="SSF88659">
    <property type="entry name" value="Sigma3 and sigma4 domains of RNA polymerase sigma factors"/>
    <property type="match status" value="1"/>
</dbReference>
<reference evidence="8" key="1">
    <citation type="journal article" date="2019" name="Int. J. Syst. Evol. Microbiol.">
        <title>The Global Catalogue of Microorganisms (GCM) 10K type strain sequencing project: providing services to taxonomists for standard genome sequencing and annotation.</title>
        <authorList>
            <consortium name="The Broad Institute Genomics Platform"/>
            <consortium name="The Broad Institute Genome Sequencing Center for Infectious Disease"/>
            <person name="Wu L."/>
            <person name="Ma J."/>
        </authorList>
    </citation>
    <scope>NUCLEOTIDE SEQUENCE [LARGE SCALE GENOMIC DNA]</scope>
    <source>
        <strain evidence="8">CGMCC 4.7289</strain>
    </source>
</reference>
<dbReference type="EMBL" id="JBHSAY010000035">
    <property type="protein sequence ID" value="MFC4136869.1"/>
    <property type="molecule type" value="Genomic_DNA"/>
</dbReference>
<gene>
    <name evidence="7" type="ORF">ACFOZ4_40220</name>
</gene>